<dbReference type="NCBIfam" id="NF005102">
    <property type="entry name" value="PRK06541.1"/>
    <property type="match status" value="1"/>
</dbReference>
<dbReference type="InterPro" id="IPR015421">
    <property type="entry name" value="PyrdxlP-dep_Trfase_major"/>
</dbReference>
<evidence type="ECO:0000256" key="1">
    <source>
        <dbReference type="ARBA" id="ARBA00008954"/>
    </source>
</evidence>
<dbReference type="PANTHER" id="PTHR43094">
    <property type="entry name" value="AMINOTRANSFERASE"/>
    <property type="match status" value="1"/>
</dbReference>
<dbReference type="GO" id="GO:0008483">
    <property type="term" value="F:transaminase activity"/>
    <property type="evidence" value="ECO:0007669"/>
    <property type="project" value="UniProtKB-KW"/>
</dbReference>
<keyword evidence="3" id="KW-0808">Transferase</keyword>
<evidence type="ECO:0000256" key="3">
    <source>
        <dbReference type="ARBA" id="ARBA00022679"/>
    </source>
</evidence>
<reference evidence="5" key="1">
    <citation type="submission" date="2020-05" db="EMBL/GenBank/DDBJ databases">
        <authorList>
            <person name="Chiriac C."/>
            <person name="Salcher M."/>
            <person name="Ghai R."/>
            <person name="Kavagutti S V."/>
        </authorList>
    </citation>
    <scope>NUCLEOTIDE SEQUENCE</scope>
</reference>
<dbReference type="CDD" id="cd00610">
    <property type="entry name" value="OAT_like"/>
    <property type="match status" value="1"/>
</dbReference>
<dbReference type="Gene3D" id="3.40.640.10">
    <property type="entry name" value="Type I PLP-dependent aspartate aminotransferase-like (Major domain)"/>
    <property type="match status" value="1"/>
</dbReference>
<evidence type="ECO:0000313" key="5">
    <source>
        <dbReference type="EMBL" id="CAB4566475.1"/>
    </source>
</evidence>
<dbReference type="InterPro" id="IPR005814">
    <property type="entry name" value="Aminotrans_3"/>
</dbReference>
<dbReference type="FunFam" id="3.40.640.10:FF:000014">
    <property type="entry name" value="Adenosylmethionine-8-amino-7-oxononanoate aminotransferase, probable"/>
    <property type="match status" value="1"/>
</dbReference>
<evidence type="ECO:0000256" key="2">
    <source>
        <dbReference type="ARBA" id="ARBA00022576"/>
    </source>
</evidence>
<gene>
    <name evidence="5" type="ORF">UFOPK1493_02124</name>
</gene>
<comment type="similarity">
    <text evidence="1">Belongs to the class-III pyridoxal-phosphate-dependent aminotransferase family.</text>
</comment>
<dbReference type="GO" id="GO:0030170">
    <property type="term" value="F:pyridoxal phosphate binding"/>
    <property type="evidence" value="ECO:0007669"/>
    <property type="project" value="InterPro"/>
</dbReference>
<evidence type="ECO:0000256" key="4">
    <source>
        <dbReference type="ARBA" id="ARBA00022898"/>
    </source>
</evidence>
<dbReference type="PROSITE" id="PS00600">
    <property type="entry name" value="AA_TRANSFER_CLASS_3"/>
    <property type="match status" value="1"/>
</dbReference>
<dbReference type="InterPro" id="IPR015424">
    <property type="entry name" value="PyrdxlP-dep_Trfase"/>
</dbReference>
<dbReference type="Pfam" id="PF00202">
    <property type="entry name" value="Aminotran_3"/>
    <property type="match status" value="1"/>
</dbReference>
<dbReference type="InterPro" id="IPR049704">
    <property type="entry name" value="Aminotrans_3_PPA_site"/>
</dbReference>
<proteinExistence type="inferred from homology"/>
<keyword evidence="4" id="KW-0663">Pyridoxal phosphate</keyword>
<name>A0A6J6DU73_9ZZZZ</name>
<dbReference type="PANTHER" id="PTHR43094:SF1">
    <property type="entry name" value="AMINOTRANSFERASE CLASS-III"/>
    <property type="match status" value="1"/>
</dbReference>
<keyword evidence="2" id="KW-0032">Aminotransferase</keyword>
<dbReference type="SUPFAM" id="SSF53383">
    <property type="entry name" value="PLP-dependent transferases"/>
    <property type="match status" value="1"/>
</dbReference>
<accession>A0A6J6DU73</accession>
<dbReference type="InterPro" id="IPR015422">
    <property type="entry name" value="PyrdxlP-dep_Trfase_small"/>
</dbReference>
<protein>
    <submittedName>
        <fullName evidence="5">Unannotated protein</fullName>
    </submittedName>
</protein>
<dbReference type="EMBL" id="CAEZSR010000078">
    <property type="protein sequence ID" value="CAB4566475.1"/>
    <property type="molecule type" value="Genomic_DNA"/>
</dbReference>
<dbReference type="Gene3D" id="3.90.1150.10">
    <property type="entry name" value="Aspartate Aminotransferase, domain 1"/>
    <property type="match status" value="1"/>
</dbReference>
<organism evidence="5">
    <name type="scientific">freshwater metagenome</name>
    <dbReference type="NCBI Taxonomy" id="449393"/>
    <lineage>
        <taxon>unclassified sequences</taxon>
        <taxon>metagenomes</taxon>
        <taxon>ecological metagenomes</taxon>
    </lineage>
</organism>
<dbReference type="AlphaFoldDB" id="A0A6J6DU73"/>
<sequence length="459" mass="50500">MTTDLSAQAARHLWMHFTRLGGFGEHEVPVIVRGEGCSVWDQHGNRYLDALSGLFTVQVGHGRPELGDAAKRQADQLAYFPTWGFAHEPAITLASRLAAHAPGDLERVFLTPSGGDAVETAIKLARQYWKLRGQPSRTKVISRYLAYHGTTIGALSLTGVPAIKTPFEPLMPGAIKVQTPYRYRCHDCGHLDACTLRCADDLELRLQMEGPDTVAAVFMEPLQNTGGAFAPPEGYWQRVREICDRYDVLLVSDEVICAFGRLGHMFGSLRYGYQPDMITFAKGVTSGYAPLGGVMVSDRIAEPFLQDTTTFLQGQTFGAHPVSCAVANANLDIFEDEDLCAHVRANEHEFAEVLRSLRDIPLVGDVRGEGYFHAIELVPDQASKGTFSDAESEWLLRGYLSPRLYEAGLICRADDRGEPVITLSPPLIAGPREFEFIGDTLRRVLTDASDAFTARGRTP</sequence>